<dbReference type="EMBL" id="PCGW01000011">
    <property type="protein sequence ID" value="PHO20475.1"/>
    <property type="molecule type" value="Genomic_DNA"/>
</dbReference>
<reference evidence="12 15" key="2">
    <citation type="submission" date="2017-10" db="EMBL/GenBank/DDBJ databases">
        <title>Draft genome sequences of Aggregatibacter actinomycetemcomitans strains 310a and 310b.</title>
        <authorList>
            <person name="May A.C."/>
            <person name="Ohta H."/>
            <person name="Maeda H."/>
            <person name="Kokeguchi S."/>
            <person name="Cugini C."/>
        </authorList>
    </citation>
    <scope>NUCLEOTIDE SEQUENCE [LARGE SCALE GENOMIC DNA]</scope>
    <source>
        <strain evidence="12 15">310b</strain>
    </source>
</reference>
<name>A0A5D0EKD9_AGGAC</name>
<evidence type="ECO:0000256" key="4">
    <source>
        <dbReference type="ARBA" id="ARBA00022741"/>
    </source>
</evidence>
<evidence type="ECO:0000256" key="2">
    <source>
        <dbReference type="ARBA" id="ARBA00022679"/>
    </source>
</evidence>
<dbReference type="PRINTS" id="PR01020">
    <property type="entry name" value="LPSBIOSNTHSS"/>
</dbReference>
<dbReference type="SMR" id="A0A5D0EKD9"/>
<dbReference type="GO" id="GO:0015937">
    <property type="term" value="P:coenzyme A biosynthetic process"/>
    <property type="evidence" value="ECO:0007669"/>
    <property type="project" value="UniProtKB-UniRule"/>
</dbReference>
<feature type="binding site" evidence="9">
    <location>
        <begin position="88"/>
        <end position="90"/>
    </location>
    <ligand>
        <name>ATP</name>
        <dbReference type="ChEBI" id="CHEBI:30616"/>
    </ligand>
</feature>
<reference evidence="13 16" key="3">
    <citation type="submission" date="2019-08" db="EMBL/GenBank/DDBJ databases">
        <title>Whole genome sequencing of Aggregatibacter actinomycetemcomitans cultured from blood stream infections in Denmark reveals a novel phylogenetic lineage expressing serotype a membrane O polysaccharide.</title>
        <authorList>
            <person name="Nedergaard S."/>
            <person name="Kobel C.M."/>
            <person name="Nielsen M.B."/>
            <person name="Moeller R.T."/>
            <person name="Jensen A.B."/>
            <person name="Noerskov-Lauritsen N."/>
        </authorList>
    </citation>
    <scope>NUCLEOTIDE SEQUENCE [LARGE SCALE GENOMIC DNA]</scope>
    <source>
        <strain evidence="13 16">PN_563</strain>
    </source>
</reference>
<keyword evidence="6 9" id="KW-0460">Magnesium</keyword>
<dbReference type="OrthoDB" id="9806661at2"/>
<proteinExistence type="inferred from homology"/>
<dbReference type="InterPro" id="IPR001980">
    <property type="entry name" value="PPAT"/>
</dbReference>
<comment type="pathway">
    <text evidence="9">Cofactor biosynthesis; coenzyme A biosynthesis; CoA from (R)-pantothenate: step 4/5.</text>
</comment>
<reference evidence="11 14" key="1">
    <citation type="submission" date="2015-10" db="EMBL/GenBank/DDBJ databases">
        <title>Tn-seq of a polymicrobial infection.</title>
        <authorList>
            <person name="Stacy A."/>
            <person name="Rumbaugh K.P."/>
            <person name="Whiteley M."/>
        </authorList>
    </citation>
    <scope>NUCLEOTIDE SEQUENCE [LARGE SCALE GENOMIC DNA]</scope>
    <source>
        <strain evidence="11 14">624</strain>
    </source>
</reference>
<protein>
    <recommendedName>
        <fullName evidence="9">Phosphopantetheine adenylyltransferase</fullName>
        <ecNumber evidence="9">2.7.7.3</ecNumber>
    </recommendedName>
    <alternativeName>
        <fullName evidence="9">Dephospho-CoA pyrophosphorylase</fullName>
    </alternativeName>
    <alternativeName>
        <fullName evidence="9">Pantetheine-phosphate adenylyltransferase</fullName>
        <shortName evidence="9">PPAT</shortName>
    </alternativeName>
</protein>
<feature type="domain" description="Cytidyltransferase-like" evidence="10">
    <location>
        <begin position="5"/>
        <end position="133"/>
    </location>
</feature>
<comment type="similarity">
    <text evidence="9">Belongs to the bacterial CoaD family.</text>
</comment>
<dbReference type="GO" id="GO:0004595">
    <property type="term" value="F:pantetheine-phosphate adenylyltransferase activity"/>
    <property type="evidence" value="ECO:0007669"/>
    <property type="project" value="UniProtKB-UniRule"/>
</dbReference>
<comment type="function">
    <text evidence="9">Reversibly transfers an adenylyl group from ATP to 4'-phosphopantetheine, yielding dephospho-CoA (dPCoA) and pyrophosphate.</text>
</comment>
<feature type="binding site" evidence="9">
    <location>
        <position position="41"/>
    </location>
    <ligand>
        <name>substrate</name>
    </ligand>
</feature>
<feature type="site" description="Transition state stabilizer" evidence="9">
    <location>
        <position position="17"/>
    </location>
</feature>
<evidence type="ECO:0000256" key="5">
    <source>
        <dbReference type="ARBA" id="ARBA00022840"/>
    </source>
</evidence>
<keyword evidence="15" id="KW-1185">Reference proteome</keyword>
<dbReference type="PANTHER" id="PTHR21342:SF1">
    <property type="entry name" value="PHOSPHOPANTETHEINE ADENYLYLTRANSFERASE"/>
    <property type="match status" value="1"/>
</dbReference>
<evidence type="ECO:0000259" key="10">
    <source>
        <dbReference type="Pfam" id="PF01467"/>
    </source>
</evidence>
<comment type="catalytic activity">
    <reaction evidence="8 9">
        <text>(R)-4'-phosphopantetheine + ATP + H(+) = 3'-dephospho-CoA + diphosphate</text>
        <dbReference type="Rhea" id="RHEA:19801"/>
        <dbReference type="ChEBI" id="CHEBI:15378"/>
        <dbReference type="ChEBI" id="CHEBI:30616"/>
        <dbReference type="ChEBI" id="CHEBI:33019"/>
        <dbReference type="ChEBI" id="CHEBI:57328"/>
        <dbReference type="ChEBI" id="CHEBI:61723"/>
        <dbReference type="EC" id="2.7.7.3"/>
    </reaction>
</comment>
<dbReference type="NCBIfam" id="TIGR00125">
    <property type="entry name" value="cyt_tran_rel"/>
    <property type="match status" value="1"/>
</dbReference>
<dbReference type="EMBL" id="CP012959">
    <property type="protein sequence ID" value="AMQ93812.1"/>
    <property type="molecule type" value="Genomic_DNA"/>
</dbReference>
<dbReference type="SUPFAM" id="SSF52374">
    <property type="entry name" value="Nucleotidylyl transferase"/>
    <property type="match status" value="1"/>
</dbReference>
<dbReference type="NCBIfam" id="TIGR01510">
    <property type="entry name" value="coaD_prev_kdtB"/>
    <property type="match status" value="1"/>
</dbReference>
<comment type="subunit">
    <text evidence="9">Homohexamer.</text>
</comment>
<dbReference type="GO" id="GO:0005524">
    <property type="term" value="F:ATP binding"/>
    <property type="evidence" value="ECO:0007669"/>
    <property type="project" value="UniProtKB-KW"/>
</dbReference>
<dbReference type="InterPro" id="IPR014729">
    <property type="entry name" value="Rossmann-like_a/b/a_fold"/>
</dbReference>
<comment type="cofactor">
    <cofactor evidence="9">
        <name>Mg(2+)</name>
        <dbReference type="ChEBI" id="CHEBI:18420"/>
    </cofactor>
</comment>
<evidence type="ECO:0000256" key="1">
    <source>
        <dbReference type="ARBA" id="ARBA00022490"/>
    </source>
</evidence>
<dbReference type="RefSeq" id="WP_005541270.1">
    <property type="nucleotide sequence ID" value="NZ_CP012959.1"/>
</dbReference>
<dbReference type="EMBL" id="VSED01000013">
    <property type="protein sequence ID" value="TYA38971.1"/>
    <property type="molecule type" value="Genomic_DNA"/>
</dbReference>
<dbReference type="Proteomes" id="UP000323012">
    <property type="component" value="Unassembled WGS sequence"/>
</dbReference>
<dbReference type="KEGG" id="aact:ACT75_04360"/>
<dbReference type="Proteomes" id="UP000226080">
    <property type="component" value="Unassembled WGS sequence"/>
</dbReference>
<sequence>MTTVIYPGTFDPLTNGHLNIIERSAVLFPRVLVAVAESPSKKPLFSLTERVELVRQSAAHLPNVEVIGFDNLLAHTIAQYDVKAIIRGVRSTTDFEYEVQLAHLNRLLTHGVESLFFPPVEQWSYVSSTMIREIYLHNGDMSQLVPPAVLKALQAKRELRGEDT</sequence>
<dbReference type="AlphaFoldDB" id="A0A5D0EKD9"/>
<evidence type="ECO:0000313" key="11">
    <source>
        <dbReference type="EMBL" id="AMQ93812.1"/>
    </source>
</evidence>
<comment type="subcellular location">
    <subcellularLocation>
        <location evidence="9">Cytoplasm</location>
    </subcellularLocation>
</comment>
<dbReference type="EC" id="2.7.7.3" evidence="9"/>
<evidence type="ECO:0000313" key="16">
    <source>
        <dbReference type="Proteomes" id="UP000323012"/>
    </source>
</evidence>
<organism evidence="13 16">
    <name type="scientific">Aggregatibacter actinomycetemcomitans</name>
    <name type="common">Actinobacillus actinomycetemcomitans</name>
    <name type="synonym">Haemophilus actinomycetemcomitans</name>
    <dbReference type="NCBI Taxonomy" id="714"/>
    <lineage>
        <taxon>Bacteria</taxon>
        <taxon>Pseudomonadati</taxon>
        <taxon>Pseudomonadota</taxon>
        <taxon>Gammaproteobacteria</taxon>
        <taxon>Pasteurellales</taxon>
        <taxon>Pasteurellaceae</taxon>
        <taxon>Aggregatibacter</taxon>
    </lineage>
</organism>
<keyword evidence="1 9" id="KW-0963">Cytoplasm</keyword>
<dbReference type="PANTHER" id="PTHR21342">
    <property type="entry name" value="PHOSPHOPANTETHEINE ADENYLYLTRANSFERASE"/>
    <property type="match status" value="1"/>
</dbReference>
<feature type="binding site" evidence="9">
    <location>
        <position position="9"/>
    </location>
    <ligand>
        <name>substrate</name>
    </ligand>
</feature>
<evidence type="ECO:0000256" key="8">
    <source>
        <dbReference type="ARBA" id="ARBA00029346"/>
    </source>
</evidence>
<dbReference type="Gene3D" id="3.40.50.620">
    <property type="entry name" value="HUPs"/>
    <property type="match status" value="1"/>
</dbReference>
<accession>A0A5D0EKD9</accession>
<evidence type="ECO:0000256" key="3">
    <source>
        <dbReference type="ARBA" id="ARBA00022695"/>
    </source>
</evidence>
<feature type="binding site" evidence="9">
    <location>
        <position position="17"/>
    </location>
    <ligand>
        <name>ATP</name>
        <dbReference type="ChEBI" id="CHEBI:30616"/>
    </ligand>
</feature>
<dbReference type="HAMAP" id="MF_00151">
    <property type="entry name" value="PPAT_bact"/>
    <property type="match status" value="1"/>
</dbReference>
<dbReference type="InterPro" id="IPR004821">
    <property type="entry name" value="Cyt_trans-like"/>
</dbReference>
<keyword evidence="7 9" id="KW-0173">Coenzyme A biosynthesis</keyword>
<evidence type="ECO:0000256" key="6">
    <source>
        <dbReference type="ARBA" id="ARBA00022842"/>
    </source>
</evidence>
<evidence type="ECO:0000256" key="9">
    <source>
        <dbReference type="HAMAP-Rule" id="MF_00151"/>
    </source>
</evidence>
<feature type="binding site" evidence="9">
    <location>
        <begin position="123"/>
        <end position="129"/>
    </location>
    <ligand>
        <name>ATP</name>
        <dbReference type="ChEBI" id="CHEBI:30616"/>
    </ligand>
</feature>
<evidence type="ECO:0000313" key="13">
    <source>
        <dbReference type="EMBL" id="TYA38971.1"/>
    </source>
</evidence>
<evidence type="ECO:0000313" key="12">
    <source>
        <dbReference type="EMBL" id="PHO20475.1"/>
    </source>
</evidence>
<dbReference type="CDD" id="cd02163">
    <property type="entry name" value="PPAT"/>
    <property type="match status" value="1"/>
</dbReference>
<feature type="binding site" evidence="9">
    <location>
        <begin position="9"/>
        <end position="10"/>
    </location>
    <ligand>
        <name>ATP</name>
        <dbReference type="ChEBI" id="CHEBI:30616"/>
    </ligand>
</feature>
<gene>
    <name evidence="9 13" type="primary">coaD</name>
    <name evidence="11" type="ORF">ACT75_04360</name>
    <name evidence="12" type="ORF">CQR80_06890</name>
    <name evidence="13" type="ORF">FXB79_06115</name>
</gene>
<keyword evidence="2 9" id="KW-0808">Transferase</keyword>
<feature type="binding site" evidence="9">
    <location>
        <position position="87"/>
    </location>
    <ligand>
        <name>substrate</name>
    </ligand>
</feature>
<evidence type="ECO:0000313" key="14">
    <source>
        <dbReference type="Proteomes" id="UP000072236"/>
    </source>
</evidence>
<dbReference type="Pfam" id="PF01467">
    <property type="entry name" value="CTP_transf_like"/>
    <property type="match status" value="1"/>
</dbReference>
<feature type="binding site" evidence="9">
    <location>
        <position position="73"/>
    </location>
    <ligand>
        <name>substrate</name>
    </ligand>
</feature>
<evidence type="ECO:0000313" key="15">
    <source>
        <dbReference type="Proteomes" id="UP000226080"/>
    </source>
</evidence>
<feature type="binding site" evidence="9">
    <location>
        <position position="98"/>
    </location>
    <ligand>
        <name>ATP</name>
        <dbReference type="ChEBI" id="CHEBI:30616"/>
    </ligand>
</feature>
<keyword evidence="5 9" id="KW-0067">ATP-binding</keyword>
<keyword evidence="4 9" id="KW-0547">Nucleotide-binding</keyword>
<keyword evidence="3 9" id="KW-0548">Nucleotidyltransferase</keyword>
<dbReference type="Proteomes" id="UP000072236">
    <property type="component" value="Chromosome"/>
</dbReference>
<evidence type="ECO:0000256" key="7">
    <source>
        <dbReference type="ARBA" id="ARBA00022993"/>
    </source>
</evidence>
<dbReference type="GO" id="GO:0005737">
    <property type="term" value="C:cytoplasm"/>
    <property type="evidence" value="ECO:0007669"/>
    <property type="project" value="UniProtKB-SubCell"/>
</dbReference>